<organism evidence="1 2">
    <name type="scientific">Amygdalobacter nucleatus</name>
    <dbReference type="NCBI Taxonomy" id="3029274"/>
    <lineage>
        <taxon>Bacteria</taxon>
        <taxon>Bacillati</taxon>
        <taxon>Bacillota</taxon>
        <taxon>Clostridia</taxon>
        <taxon>Eubacteriales</taxon>
        <taxon>Oscillospiraceae</taxon>
        <taxon>Amygdalobacter</taxon>
    </lineage>
</organism>
<protein>
    <submittedName>
        <fullName evidence="1">Uncharacterized protein</fullName>
    </submittedName>
</protein>
<reference evidence="2" key="1">
    <citation type="submission" date="2016-01" db="EMBL/GenBank/DDBJ databases">
        <authorList>
            <person name="Mitreva M."/>
            <person name="Pepin K.H."/>
            <person name="Mihindukulasuriya K.A."/>
            <person name="Fulton R."/>
            <person name="Fronick C."/>
            <person name="O'Laughlin M."/>
            <person name="Miner T."/>
            <person name="Herter B."/>
            <person name="Rosa B.A."/>
            <person name="Cordes M."/>
            <person name="Tomlinson C."/>
            <person name="Wollam A."/>
            <person name="Palsikar V.B."/>
            <person name="Mardis E.R."/>
            <person name="Wilson R.K."/>
        </authorList>
    </citation>
    <scope>NUCLEOTIDE SEQUENCE [LARGE SCALE GENOMIC DNA]</scope>
    <source>
        <strain evidence="2">KA00274</strain>
    </source>
</reference>
<dbReference type="AlphaFoldDB" id="A0A133YHC7"/>
<gene>
    <name evidence="1" type="ORF">HMPREF1872_00293</name>
</gene>
<name>A0A133YHC7_9FIRM</name>
<dbReference type="EMBL" id="LSCV01000002">
    <property type="protein sequence ID" value="KXB42604.1"/>
    <property type="molecule type" value="Genomic_DNA"/>
</dbReference>
<sequence>MCGFCCCISDNVCELDAMQDQAKCLLQLRKAFWLADIQFNG</sequence>
<evidence type="ECO:0000313" key="1">
    <source>
        <dbReference type="EMBL" id="KXB42604.1"/>
    </source>
</evidence>
<dbReference type="Proteomes" id="UP000070080">
    <property type="component" value="Unassembled WGS sequence"/>
</dbReference>
<comment type="caution">
    <text evidence="1">The sequence shown here is derived from an EMBL/GenBank/DDBJ whole genome shotgun (WGS) entry which is preliminary data.</text>
</comment>
<proteinExistence type="predicted"/>
<keyword evidence="2" id="KW-1185">Reference proteome</keyword>
<evidence type="ECO:0000313" key="2">
    <source>
        <dbReference type="Proteomes" id="UP000070080"/>
    </source>
</evidence>
<accession>A0A133YHC7</accession>
<dbReference type="STRING" id="1497955.HMPREF1872_00293"/>